<dbReference type="InterPro" id="IPR026444">
    <property type="entry name" value="Secre_tail"/>
</dbReference>
<accession>A0ABW7N2F6</accession>
<proteinExistence type="predicted"/>
<evidence type="ECO:0000256" key="1">
    <source>
        <dbReference type="SAM" id="SignalP"/>
    </source>
</evidence>
<dbReference type="RefSeq" id="WP_395415702.1">
    <property type="nucleotide sequence ID" value="NZ_JBIPKE010000005.1"/>
</dbReference>
<feature type="domain" description="Secretion system C-terminal sorting" evidence="2">
    <location>
        <begin position="998"/>
        <end position="1069"/>
    </location>
</feature>
<dbReference type="NCBIfam" id="TIGR04183">
    <property type="entry name" value="Por_Secre_tail"/>
    <property type="match status" value="1"/>
</dbReference>
<feature type="chain" id="PRO_5047228213" evidence="1">
    <location>
        <begin position="24"/>
        <end position="1072"/>
    </location>
</feature>
<gene>
    <name evidence="3" type="ORF">ACHKAR_00335</name>
</gene>
<feature type="signal peptide" evidence="1">
    <location>
        <begin position="1"/>
        <end position="23"/>
    </location>
</feature>
<keyword evidence="1" id="KW-0732">Signal</keyword>
<reference evidence="3 4" key="1">
    <citation type="journal article" date="2013" name="Int. J. Syst. Evol. Microbiol.">
        <title>Marinoscillum luteum sp. nov., isolated from marine sediment.</title>
        <authorList>
            <person name="Cha I.T."/>
            <person name="Park S.J."/>
            <person name="Kim S.J."/>
            <person name="Kim J.G."/>
            <person name="Jung M.Y."/>
            <person name="Shin K.S."/>
            <person name="Kwon K.K."/>
            <person name="Yang S.H."/>
            <person name="Seo Y.S."/>
            <person name="Rhee S.K."/>
        </authorList>
    </citation>
    <scope>NUCLEOTIDE SEQUENCE [LARGE SCALE GENOMIC DNA]</scope>
    <source>
        <strain evidence="3 4">KCTC 23939</strain>
    </source>
</reference>
<protein>
    <submittedName>
        <fullName evidence="3">T9SS type A sorting domain-containing protein</fullName>
    </submittedName>
</protein>
<evidence type="ECO:0000313" key="4">
    <source>
        <dbReference type="Proteomes" id="UP001610063"/>
    </source>
</evidence>
<keyword evidence="4" id="KW-1185">Reference proteome</keyword>
<dbReference type="EMBL" id="JBIPKE010000005">
    <property type="protein sequence ID" value="MFH6981858.1"/>
    <property type="molecule type" value="Genomic_DNA"/>
</dbReference>
<dbReference type="SUPFAM" id="SSF49899">
    <property type="entry name" value="Concanavalin A-like lectins/glucanases"/>
    <property type="match status" value="3"/>
</dbReference>
<organism evidence="3 4">
    <name type="scientific">Marinoscillum luteum</name>
    <dbReference type="NCBI Taxonomy" id="861051"/>
    <lineage>
        <taxon>Bacteria</taxon>
        <taxon>Pseudomonadati</taxon>
        <taxon>Bacteroidota</taxon>
        <taxon>Cytophagia</taxon>
        <taxon>Cytophagales</taxon>
        <taxon>Reichenbachiellaceae</taxon>
        <taxon>Marinoscillum</taxon>
    </lineage>
</organism>
<evidence type="ECO:0000259" key="2">
    <source>
        <dbReference type="Pfam" id="PF18962"/>
    </source>
</evidence>
<dbReference type="Proteomes" id="UP001610063">
    <property type="component" value="Unassembled WGS sequence"/>
</dbReference>
<evidence type="ECO:0000313" key="3">
    <source>
        <dbReference type="EMBL" id="MFH6981858.1"/>
    </source>
</evidence>
<name>A0ABW7N2F6_9BACT</name>
<sequence length="1072" mass="114175">MKLLSNILSILMLCALSVTGAWSQDDPNQPAVGEWTIYNADELPDAADPAWSASNGSGTTWSIESDPIRVGNNLLALDGADASGMYKTADFDPVPTAVTVVMRVKGKDLTADRLTDIDMHINGFRDQLNIRSSGELSLQRSGASVDLSGLLNTSQWNVYRMTIDASSGTEGIVKIYLNENPFPVLTATTTTTTGSNYFRFGDGNGSPTYSAYVDYVSYDVTGAFSPAQTRLPNDLTKPPVGAWTIYHADQLPDAADPAWSASNGSGTTWAIESDPVRVGNNLLALDGADASGMFKTSDFDPTPTGVTVVMRVKAKDPSADRLTDIDMHINGFRDQLNIRSSGELSLQRSGASVDLSGVLNVNKWNVYRMTINASSGTEGIVKIYLNENPYPVLTATTTTTTSSNYFRFGDGNGSPTYSAYVDYVSYDVTGAFSPEQTRLPNEVTKPPVGEWSIYNANELPDAADPAWSASNGSGTIWAIEADPVSVGNNLLALDGADASGMYKTSDFDPVPTAATVVMRVKAKDLTADRLTDIDMHINGFRDQLNIRSNGELSLQRSGASVDLSEELNVSQWNVYRMTIDASSGTEGIVKIYLNENPYPVLTATTTTTTGSNYYRFGDGNGSPTYSAYVDYVLHDVTGAYSPSQSRLPAQFTGDDEGPTPVITAPAALSEFVQHLGTPTAAKSFSVSGSDLSTDLTITASSGYELSLSETDAFTTDPLVLSNIEGTVAETTIYVRLNSTELGAFNGAVTLVSGSTTKAVSLTGMTIVPEISVSGALEPFKESVSSVSESQSYSVTAVYLVADLTITAPDSYEVSLDNTTWSGMVSIAPDSEGVINSTSVYVRLNGTETGQYNGNIVHSSTGATDVLLAVTGETIPDPGIIASGEFVAFSQNLNQPSDPQSYTVSATNLASKLEISVPQGFEISFNGELWLSSLSLAPLDGNVASTTIYIRLNAPTEGSHSGSLVHSSVGVDAVSFSLSGSTAAGVVLGATFDDDLFKMWPNPATDRIFIKGKVLQNNQQLSLYTLGGVRVNSYKLLQNNEGVELDLTNLSQGMYVIELTNEGKKVTRKFWKE</sequence>
<comment type="caution">
    <text evidence="3">The sequence shown here is derived from an EMBL/GenBank/DDBJ whole genome shotgun (WGS) entry which is preliminary data.</text>
</comment>
<dbReference type="Pfam" id="PF18962">
    <property type="entry name" value="Por_Secre_tail"/>
    <property type="match status" value="1"/>
</dbReference>
<dbReference type="InterPro" id="IPR013320">
    <property type="entry name" value="ConA-like_dom_sf"/>
</dbReference>
<dbReference type="Gene3D" id="2.60.120.200">
    <property type="match status" value="1"/>
</dbReference>